<dbReference type="EMBL" id="JZYX01000016">
    <property type="protein sequence ID" value="KJN27893.1"/>
    <property type="molecule type" value="Genomic_DNA"/>
</dbReference>
<organism evidence="1 2">
    <name type="scientific">Enterobacter sichuanensis</name>
    <dbReference type="NCBI Taxonomy" id="2071710"/>
    <lineage>
        <taxon>Bacteria</taxon>
        <taxon>Pseudomonadati</taxon>
        <taxon>Pseudomonadota</taxon>
        <taxon>Gammaproteobacteria</taxon>
        <taxon>Enterobacterales</taxon>
        <taxon>Enterobacteriaceae</taxon>
        <taxon>Enterobacter</taxon>
        <taxon>Enterobacter cloacae complex</taxon>
    </lineage>
</organism>
<proteinExistence type="predicted"/>
<evidence type="ECO:0000313" key="1">
    <source>
        <dbReference type="EMBL" id="KJN27893.1"/>
    </source>
</evidence>
<accession>A0A0F1B1P4</accession>
<comment type="caution">
    <text evidence="1">The sequence shown here is derived from an EMBL/GenBank/DDBJ whole genome shotgun (WGS) entry which is preliminary data.</text>
</comment>
<dbReference type="AlphaFoldDB" id="A0A0F1B1P4"/>
<name>A0A0F1B1P4_9ENTR</name>
<dbReference type="Proteomes" id="UP000033352">
    <property type="component" value="Unassembled WGS sequence"/>
</dbReference>
<evidence type="ECO:0000313" key="2">
    <source>
        <dbReference type="Proteomes" id="UP000033352"/>
    </source>
</evidence>
<protein>
    <submittedName>
        <fullName evidence="1">Uncharacterized protein</fullName>
    </submittedName>
</protein>
<gene>
    <name evidence="1" type="ORF">SS37_09380</name>
</gene>
<sequence length="85" mass="9983">MRPTIYIQNRAITVKQPHITTVNRVLVPYFIYRCCPYSIITTLVGQQFPELFNLADFLTGKQRLISGRFIRKVATPYKFKDETNQ</sequence>
<reference evidence="1 2" key="1">
    <citation type="submission" date="2015-03" db="EMBL/GenBank/DDBJ databases">
        <authorList>
            <person name="McCorrison J."/>
            <person name="Sanka R."/>
            <person name="Adams M."/>
            <person name="Brinkac L."/>
            <person name="Nierman W."/>
            <person name="Sutton G."/>
            <person name="Nelson K."/>
            <person name="Kiedrowski L."/>
            <person name="Guerrero D."/>
            <person name="Bonomo R."/>
        </authorList>
    </citation>
    <scope>NUCLEOTIDE SEQUENCE [LARGE SCALE GENOMIC DNA]</scope>
    <source>
        <strain evidence="1 2">35699</strain>
    </source>
</reference>